<dbReference type="KEGG" id="scia:HUG15_21150"/>
<reference evidence="1 2" key="1">
    <citation type="submission" date="2020-06" db="EMBL/GenBank/DDBJ databases">
        <title>Genomic analysis of Salicibibacter sp. NKC5-3.</title>
        <authorList>
            <person name="Oh Y.J."/>
        </authorList>
    </citation>
    <scope>NUCLEOTIDE SEQUENCE [LARGE SCALE GENOMIC DNA]</scope>
    <source>
        <strain evidence="1 2">NKC5-3</strain>
    </source>
</reference>
<evidence type="ECO:0000313" key="2">
    <source>
        <dbReference type="Proteomes" id="UP000595823"/>
    </source>
</evidence>
<dbReference type="RefSeq" id="WP_200125555.1">
    <property type="nucleotide sequence ID" value="NZ_CP054705.1"/>
</dbReference>
<keyword evidence="2" id="KW-1185">Reference proteome</keyword>
<name>A0A7T6Z6H4_9BACI</name>
<dbReference type="AlphaFoldDB" id="A0A7T6Z6H4"/>
<accession>A0A7T6Z6H4</accession>
<protein>
    <submittedName>
        <fullName evidence="1">Uncharacterized protein</fullName>
    </submittedName>
</protein>
<evidence type="ECO:0000313" key="1">
    <source>
        <dbReference type="EMBL" id="QQK77836.1"/>
    </source>
</evidence>
<organism evidence="1 2">
    <name type="scientific">Salicibibacter cibarius</name>
    <dbReference type="NCBI Taxonomy" id="2743000"/>
    <lineage>
        <taxon>Bacteria</taxon>
        <taxon>Bacillati</taxon>
        <taxon>Bacillota</taxon>
        <taxon>Bacilli</taxon>
        <taxon>Bacillales</taxon>
        <taxon>Bacillaceae</taxon>
        <taxon>Salicibibacter</taxon>
    </lineage>
</organism>
<gene>
    <name evidence="1" type="ORF">HUG15_21150</name>
</gene>
<dbReference type="EMBL" id="CP054705">
    <property type="protein sequence ID" value="QQK77836.1"/>
    <property type="molecule type" value="Genomic_DNA"/>
</dbReference>
<dbReference type="Proteomes" id="UP000595823">
    <property type="component" value="Chromosome"/>
</dbReference>
<proteinExistence type="predicted"/>
<sequence>MEEEELLDTLRQFEDVLNTGDIREFKKNNKPIMGRGRMMRDLLSFTPHSSCQIY</sequence>